<reference evidence="1 2" key="1">
    <citation type="submission" date="2020-07" db="EMBL/GenBank/DDBJ databases">
        <title>Sequencing the genomes of 1000 actinobacteria strains.</title>
        <authorList>
            <person name="Klenk H.-P."/>
        </authorList>
    </citation>
    <scope>NUCLEOTIDE SEQUENCE [LARGE SCALE GENOMIC DNA]</scope>
    <source>
        <strain evidence="1 2">DSM 45763</strain>
    </source>
</reference>
<protein>
    <submittedName>
        <fullName evidence="1">Uncharacterized protein</fullName>
    </submittedName>
</protein>
<accession>A0A852V4D4</accession>
<comment type="caution">
    <text evidence="1">The sequence shown here is derived from an EMBL/GenBank/DDBJ whole genome shotgun (WGS) entry which is preliminary data.</text>
</comment>
<proteinExistence type="predicted"/>
<name>A0A852V4D4_9ACTN</name>
<dbReference type="EMBL" id="JACCCO010000002">
    <property type="protein sequence ID" value="NYF42193.1"/>
    <property type="molecule type" value="Genomic_DNA"/>
</dbReference>
<organism evidence="1 2">
    <name type="scientific">Streptosporangium sandarakinum</name>
    <dbReference type="NCBI Taxonomy" id="1260955"/>
    <lineage>
        <taxon>Bacteria</taxon>
        <taxon>Bacillati</taxon>
        <taxon>Actinomycetota</taxon>
        <taxon>Actinomycetes</taxon>
        <taxon>Streptosporangiales</taxon>
        <taxon>Streptosporangiaceae</taxon>
        <taxon>Streptosporangium</taxon>
    </lineage>
</organism>
<dbReference type="AlphaFoldDB" id="A0A852V4D4"/>
<dbReference type="RefSeq" id="WP_179824602.1">
    <property type="nucleotide sequence ID" value="NZ_JACCCO010000002.1"/>
</dbReference>
<keyword evidence="2" id="KW-1185">Reference proteome</keyword>
<gene>
    <name evidence="1" type="ORF">HDA43_004394</name>
</gene>
<evidence type="ECO:0000313" key="1">
    <source>
        <dbReference type="EMBL" id="NYF42193.1"/>
    </source>
</evidence>
<dbReference type="Proteomes" id="UP000576393">
    <property type="component" value="Unassembled WGS sequence"/>
</dbReference>
<sequence length="70" mass="8036">MPYAGQPYEVMARFRRGGSDRLLSMYFARFAKGRDGVKDMVELMRIAQKRYGPLHGCTPGAWRRGTWPSP</sequence>
<evidence type="ECO:0000313" key="2">
    <source>
        <dbReference type="Proteomes" id="UP000576393"/>
    </source>
</evidence>